<name>A0A7S3R9B9_DUNTE</name>
<feature type="compositionally biased region" description="Low complexity" evidence="7">
    <location>
        <begin position="197"/>
        <end position="211"/>
    </location>
</feature>
<evidence type="ECO:0000256" key="7">
    <source>
        <dbReference type="SAM" id="MobiDB-lite"/>
    </source>
</evidence>
<feature type="region of interest" description="Disordered" evidence="7">
    <location>
        <begin position="165"/>
        <end position="234"/>
    </location>
</feature>
<feature type="compositionally biased region" description="Polar residues" evidence="7">
    <location>
        <begin position="186"/>
        <end position="196"/>
    </location>
</feature>
<dbReference type="Gene3D" id="3.30.40.10">
    <property type="entry name" value="Zinc/RING finger domain, C3HC4 (zinc finger)"/>
    <property type="match status" value="1"/>
</dbReference>
<dbReference type="SUPFAM" id="SSF49879">
    <property type="entry name" value="SMAD/FHA domain"/>
    <property type="match status" value="1"/>
</dbReference>
<dbReference type="Pfam" id="PF13923">
    <property type="entry name" value="zf-C3HC4_2"/>
    <property type="match status" value="1"/>
</dbReference>
<dbReference type="InterPro" id="IPR013083">
    <property type="entry name" value="Znf_RING/FYVE/PHD"/>
</dbReference>
<evidence type="ECO:0000313" key="10">
    <source>
        <dbReference type="EMBL" id="CAE0505959.1"/>
    </source>
</evidence>
<dbReference type="PROSITE" id="PS50006">
    <property type="entry name" value="FHA_DOMAIN"/>
    <property type="match status" value="1"/>
</dbReference>
<dbReference type="Pfam" id="PF00498">
    <property type="entry name" value="FHA"/>
    <property type="match status" value="1"/>
</dbReference>
<evidence type="ECO:0000256" key="5">
    <source>
        <dbReference type="ARBA" id="ARBA00022833"/>
    </source>
</evidence>
<gene>
    <name evidence="10" type="ORF">DTER00134_LOCUS21032</name>
</gene>
<keyword evidence="3" id="KW-0479">Metal-binding</keyword>
<evidence type="ECO:0000256" key="1">
    <source>
        <dbReference type="ARBA" id="ARBA00005797"/>
    </source>
</evidence>
<dbReference type="InterPro" id="IPR000253">
    <property type="entry name" value="FHA_dom"/>
</dbReference>
<dbReference type="EMBL" id="HBIP01034460">
    <property type="protein sequence ID" value="CAE0505959.1"/>
    <property type="molecule type" value="Transcribed_RNA"/>
</dbReference>
<dbReference type="SUPFAM" id="SSF57850">
    <property type="entry name" value="RING/U-box"/>
    <property type="match status" value="1"/>
</dbReference>
<reference evidence="10" key="1">
    <citation type="submission" date="2021-01" db="EMBL/GenBank/DDBJ databases">
        <authorList>
            <person name="Corre E."/>
            <person name="Pelletier E."/>
            <person name="Niang G."/>
            <person name="Scheremetjew M."/>
            <person name="Finn R."/>
            <person name="Kale V."/>
            <person name="Holt S."/>
            <person name="Cochrane G."/>
            <person name="Meng A."/>
            <person name="Brown T."/>
            <person name="Cohen L."/>
        </authorList>
    </citation>
    <scope>NUCLEOTIDE SEQUENCE</scope>
    <source>
        <strain evidence="10">CCMP1320</strain>
    </source>
</reference>
<dbReference type="InterPro" id="IPR017907">
    <property type="entry name" value="Znf_RING_CS"/>
</dbReference>
<organism evidence="10">
    <name type="scientific">Dunaliella tertiolecta</name>
    <name type="common">Green alga</name>
    <dbReference type="NCBI Taxonomy" id="3047"/>
    <lineage>
        <taxon>Eukaryota</taxon>
        <taxon>Viridiplantae</taxon>
        <taxon>Chlorophyta</taxon>
        <taxon>core chlorophytes</taxon>
        <taxon>Chlorophyceae</taxon>
        <taxon>CS clade</taxon>
        <taxon>Chlamydomonadales</taxon>
        <taxon>Dunaliellaceae</taxon>
        <taxon>Dunaliella</taxon>
    </lineage>
</organism>
<keyword evidence="4 6" id="KW-0863">Zinc-finger</keyword>
<comment type="similarity">
    <text evidence="1">Belongs to the CHFR family.</text>
</comment>
<dbReference type="SMART" id="SM00184">
    <property type="entry name" value="RING"/>
    <property type="match status" value="1"/>
</dbReference>
<dbReference type="InterPro" id="IPR008984">
    <property type="entry name" value="SMAD_FHA_dom_sf"/>
</dbReference>
<evidence type="ECO:0000259" key="9">
    <source>
        <dbReference type="PROSITE" id="PS50089"/>
    </source>
</evidence>
<dbReference type="InterPro" id="IPR047134">
    <property type="entry name" value="RNF4"/>
</dbReference>
<dbReference type="PANTHER" id="PTHR23041:SF78">
    <property type="entry name" value="E3 UBIQUITIN-PROTEIN LIGASE RNF4"/>
    <property type="match status" value="1"/>
</dbReference>
<evidence type="ECO:0000256" key="2">
    <source>
        <dbReference type="ARBA" id="ARBA00017908"/>
    </source>
</evidence>
<feature type="domain" description="FHA" evidence="8">
    <location>
        <begin position="23"/>
        <end position="77"/>
    </location>
</feature>
<evidence type="ECO:0000256" key="4">
    <source>
        <dbReference type="ARBA" id="ARBA00022771"/>
    </source>
</evidence>
<evidence type="ECO:0000256" key="3">
    <source>
        <dbReference type="ARBA" id="ARBA00022723"/>
    </source>
</evidence>
<feature type="domain" description="RING-type" evidence="9">
    <location>
        <begin position="252"/>
        <end position="290"/>
    </location>
</feature>
<keyword evidence="5" id="KW-0862">Zinc</keyword>
<sequence>MLCSLKSPTSQFDLLGLAVDGVVSAGRETSTAVRLDCPEVPFLLSRRHALFTVQPDGSMAVMDCNSTNGTYCSRANQPLRKLPPCTPWILEDGDVIGFGGPDTIIARRTQVANPFLFKFYSSQEAADAAAEEDSLGAQEDHIMSSAELPVQEEVQPVLREPLAERQESGVLGRKRLGRSLEGGKLRQQQASQLASRNHTSTTANNTLTNSNKGLEGKENASTEVGPASCSGQGRANNTSTGVAELLGNHLACPICHEWLLASHTLSCGHMFCGLCLASWLPQKQSCPTCRKAIAGIPVRCFMVDNAISDLLGVESAASPSSKQERKRKQAHWEGVQGQVTQDWALALKRRQERALETASRHRALLAGTAAPPNAHNSHA</sequence>
<dbReference type="Gene3D" id="2.60.200.20">
    <property type="match status" value="1"/>
</dbReference>
<dbReference type="PROSITE" id="PS00518">
    <property type="entry name" value="ZF_RING_1"/>
    <property type="match status" value="1"/>
</dbReference>
<dbReference type="GO" id="GO:0008270">
    <property type="term" value="F:zinc ion binding"/>
    <property type="evidence" value="ECO:0007669"/>
    <property type="project" value="UniProtKB-KW"/>
</dbReference>
<dbReference type="InterPro" id="IPR001841">
    <property type="entry name" value="Znf_RING"/>
</dbReference>
<evidence type="ECO:0000256" key="6">
    <source>
        <dbReference type="PROSITE-ProRule" id="PRU00175"/>
    </source>
</evidence>
<dbReference type="AlphaFoldDB" id="A0A7S3R9B9"/>
<dbReference type="PANTHER" id="PTHR23041">
    <property type="entry name" value="RING FINGER DOMAIN-CONTAINING"/>
    <property type="match status" value="1"/>
</dbReference>
<dbReference type="PROSITE" id="PS50089">
    <property type="entry name" value="ZF_RING_2"/>
    <property type="match status" value="1"/>
</dbReference>
<protein>
    <recommendedName>
        <fullName evidence="2">E3 ubiquitin-protein ligase CHFR</fullName>
    </recommendedName>
</protein>
<proteinExistence type="inferred from homology"/>
<evidence type="ECO:0000259" key="8">
    <source>
        <dbReference type="PROSITE" id="PS50006"/>
    </source>
</evidence>
<dbReference type="CDD" id="cd00060">
    <property type="entry name" value="FHA"/>
    <property type="match status" value="1"/>
</dbReference>
<accession>A0A7S3R9B9</accession>